<dbReference type="Proteomes" id="UP000242188">
    <property type="component" value="Unassembled WGS sequence"/>
</dbReference>
<feature type="repeat" description="ANK" evidence="3">
    <location>
        <begin position="1217"/>
        <end position="1251"/>
    </location>
</feature>
<dbReference type="SUPFAM" id="SSF48403">
    <property type="entry name" value="Ankyrin repeat"/>
    <property type="match status" value="3"/>
</dbReference>
<dbReference type="PROSITE" id="PS50088">
    <property type="entry name" value="ANK_REPEAT"/>
    <property type="match status" value="1"/>
</dbReference>
<dbReference type="PANTHER" id="PTHR24123">
    <property type="entry name" value="ANKYRIN REPEAT-CONTAINING"/>
    <property type="match status" value="1"/>
</dbReference>
<comment type="caution">
    <text evidence="8">The sequence shown here is derived from an EMBL/GenBank/DDBJ whole genome shotgun (WGS) entry which is preliminary data.</text>
</comment>
<organism evidence="8 9">
    <name type="scientific">Mizuhopecten yessoensis</name>
    <name type="common">Japanese scallop</name>
    <name type="synonym">Patinopecten yessoensis</name>
    <dbReference type="NCBI Taxonomy" id="6573"/>
    <lineage>
        <taxon>Eukaryota</taxon>
        <taxon>Metazoa</taxon>
        <taxon>Spiralia</taxon>
        <taxon>Lophotrochozoa</taxon>
        <taxon>Mollusca</taxon>
        <taxon>Bivalvia</taxon>
        <taxon>Autobranchia</taxon>
        <taxon>Pteriomorphia</taxon>
        <taxon>Pectinida</taxon>
        <taxon>Pectinoidea</taxon>
        <taxon>Pectinidae</taxon>
        <taxon>Mizuhopecten</taxon>
    </lineage>
</organism>
<dbReference type="OrthoDB" id="6154357at2759"/>
<keyword evidence="1" id="KW-0677">Repeat</keyword>
<dbReference type="InterPro" id="IPR049050">
    <property type="entry name" value="nSTAND3"/>
</dbReference>
<dbReference type="Gene3D" id="1.25.40.20">
    <property type="entry name" value="Ankyrin repeat-containing domain"/>
    <property type="match status" value="3"/>
</dbReference>
<feature type="domain" description="DZIP3-like HEPN" evidence="6">
    <location>
        <begin position="221"/>
        <end position="363"/>
    </location>
</feature>
<dbReference type="InterPro" id="IPR036770">
    <property type="entry name" value="Ankyrin_rpt-contain_sf"/>
</dbReference>
<feature type="compositionally biased region" description="Basic and acidic residues" evidence="5">
    <location>
        <begin position="73"/>
        <end position="103"/>
    </location>
</feature>
<dbReference type="Pfam" id="PF00023">
    <property type="entry name" value="Ank"/>
    <property type="match status" value="1"/>
</dbReference>
<dbReference type="Pfam" id="PF20720">
    <property type="entry name" value="nSTAND3"/>
    <property type="match status" value="1"/>
</dbReference>
<feature type="compositionally biased region" description="Acidic residues" evidence="5">
    <location>
        <begin position="62"/>
        <end position="72"/>
    </location>
</feature>
<proteinExistence type="predicted"/>
<evidence type="ECO:0000256" key="5">
    <source>
        <dbReference type="SAM" id="MobiDB-lite"/>
    </source>
</evidence>
<evidence type="ECO:0000256" key="3">
    <source>
        <dbReference type="PROSITE-ProRule" id="PRU00023"/>
    </source>
</evidence>
<dbReference type="InterPro" id="IPR051165">
    <property type="entry name" value="Multifunctional_ANK_Repeat"/>
</dbReference>
<keyword evidence="9" id="KW-1185">Reference proteome</keyword>
<accession>A0A210Q6P5</accession>
<evidence type="ECO:0000256" key="1">
    <source>
        <dbReference type="ARBA" id="ARBA00022737"/>
    </source>
</evidence>
<dbReference type="SUPFAM" id="SSF52540">
    <property type="entry name" value="P-loop containing nucleoside triphosphate hydrolases"/>
    <property type="match status" value="1"/>
</dbReference>
<keyword evidence="2 3" id="KW-0040">ANK repeat</keyword>
<evidence type="ECO:0000313" key="9">
    <source>
        <dbReference type="Proteomes" id="UP000242188"/>
    </source>
</evidence>
<evidence type="ECO:0000256" key="4">
    <source>
        <dbReference type="SAM" id="Coils"/>
    </source>
</evidence>
<evidence type="ECO:0000313" key="8">
    <source>
        <dbReference type="EMBL" id="OWF44359.1"/>
    </source>
</evidence>
<evidence type="ECO:0000259" key="7">
    <source>
        <dbReference type="Pfam" id="PF20720"/>
    </source>
</evidence>
<feature type="region of interest" description="Disordered" evidence="5">
    <location>
        <begin position="42"/>
        <end position="103"/>
    </location>
</feature>
<dbReference type="SMART" id="SM00248">
    <property type="entry name" value="ANK"/>
    <property type="match status" value="14"/>
</dbReference>
<dbReference type="InterPro" id="IPR027417">
    <property type="entry name" value="P-loop_NTPase"/>
</dbReference>
<protein>
    <submittedName>
        <fullName evidence="8">Ankyrin repeat protein</fullName>
    </submittedName>
</protein>
<dbReference type="EMBL" id="NEDP02004812">
    <property type="protein sequence ID" value="OWF44359.1"/>
    <property type="molecule type" value="Genomic_DNA"/>
</dbReference>
<sequence length="1873" mass="212419">MADDEDSSSASDDAGDHDTYMVGEVRCVAGGEADESYVSALTDLSIREEGKRNGSSDVEHNDSEDDDDDDAEYHECFEEMPKSDGDEDHIKYTDGLDSDPMLRDHSFTKQTDIKEEYAEEMCNTIAGEEEVIEVDEEEKEERQQENSEILLTFPKAKSNDFSSKSPQVPVSPVSADKLPQIYLGQQSANHAKLDHLSKTTCQDIMREILKHINPRGKENQHLQNILKEWEKTLNIKRKGSQNVVLSHDEKVKLFCKTVTYDKLDMSVMYKIAKNLLQDEIMSLSGSSDRWEVDPPDYDVSLQACIEKLRRFRNQLSHSTEAIFSDEATRNNFQYIRDVIVQIEKHIGIDPQYSLQVDFIQNAQLSSDVAELQIKLEELESERDALKDAAKNELEKVRQNLEECLKKYCDALGMFNKNVNGQDAQTRKCIENHEGSDRFYVETKASKEAMDVLKSKHNVLITGNKGSGKTSLAYHLMYKLMPLGRCTVHVLDSLDIRHQKINTDGFVIALIELNEIKEKQRADLNFIISELISPNIDLSLYIIMTTMSHNVDEIADLTTQVDLSNVKEFALDEQEKRSILEQHLKQVVKKTGVPLLHPPTQDELTGIVKEPSYPISFPLAASLFAKNEKYRRLGPTFFRSPVDYFLSEIESLCKAKATFVLLLHIVFQDVTDIINSDDIRTWITDLELDVDPKSTEKAGKRVNGHLTLSCRSHIGFQLRNQCVRKAFAVYLAKKHLQRAMTCLDQEYIVDTSILSCRAENTGRCVQLLSEDYDKKLLARRFFREILADKTKHLSKSDAWLDDTFIELSIEVLVQHIRGTKEDDKVTEASSCIDKLYHWAVSHRCMLLCKSLRKYIDDTFVFDTLPHFTEQLMKRFMLVACTTTRDTLCIADKEITKIELLRFFVEQGSRCNFCTPMVECKDDEGLHYLLREGVLDPQPDWGFWDFLHTAASEGDTLLCNYNFVKLLSHQTEDIAISKENEGIAEFAKKVKSLQDDSYTSKRHFFFSCIETVGLNQSLMRAMKQHQFAILDKNEKGYNGLHVAVTSTLPDKRVRNTITVLALTELDLQQHVNKEGETPLMMAVQLPNCGIQRIAELLRQNADPNYASRDKCGHTALHLCIMSSLDDETVSIIVSTLIEHNADITKRSLSGETPISLAISKGKARLKTLGSLVKGRDAHAHATQYMLHYCIQLDLADNDKEEVVKVLIREGVSVNQKNDKGLTPIMVAIQKTRDNADLVRQLLDENADVTITDNEGLSPLHHCCKAPHTSDVAVKIGQWLLQRDQSGIESPDKKRKTPLMYAIMNENHTTSELVFDLIEKVTDVNAVDSGGNTVMHLSMASHFEDDIAAEIAERLMTKAADPFVLNNYSQSSPMCGLSSPKVHLKSISRILEKTAGDSFRPCKDIRGRNLLHLCVDAADVSDEDASTICKQAIMCGESVHERSKESKSPLEMAVSSKSVRLQTICSMLSSSGLKLTCEIYDMLKQANKLSYEFLQLLLQQKIDLDEVCRDSKFPYHDITDESQTEVDETIVLSLIRLGFDINKTNPQGDSAIMAACRFRCTDAILLALGRESDLTKLTNEKETYLHLLSKSNRSDLETRDAMKSLMKIAPVNVNHLSRKQRSALAESVIKQKKDTVQFLIHKGADHNQKDRAGKTSIHHCVEGDWFDDKACAMLDILIKDKTNFVDMLDNSSASALDLASSHESHSRLFTILRLLELGSDVETVDQSGKSPIQNCLTHLRGHRKSVVLERTCRLTMLRVYGVHPFSKDDDGNTALYICDKPEWRNRLQREKRILQANMMHVPALFEEVVKSSFASLSVNDTFSHVEYPVKKLTPRVLDLMKYSSKLLHREVFDVYEDDADFDTLSDFLEIREFEAR</sequence>
<keyword evidence="4" id="KW-0175">Coiled coil</keyword>
<dbReference type="STRING" id="6573.A0A210Q6P5"/>
<dbReference type="Pfam" id="PF12796">
    <property type="entry name" value="Ank_2"/>
    <property type="match status" value="1"/>
</dbReference>
<gene>
    <name evidence="8" type="ORF">KP79_PYT06680</name>
</gene>
<evidence type="ECO:0000256" key="2">
    <source>
        <dbReference type="ARBA" id="ARBA00023043"/>
    </source>
</evidence>
<dbReference type="Pfam" id="PF18738">
    <property type="entry name" value="HEPN_DZIP3"/>
    <property type="match status" value="1"/>
</dbReference>
<name>A0A210Q6P5_MIZYE</name>
<dbReference type="InterPro" id="IPR002110">
    <property type="entry name" value="Ankyrin_rpt"/>
</dbReference>
<dbReference type="InterPro" id="IPR041249">
    <property type="entry name" value="HEPN_DZIP3"/>
</dbReference>
<evidence type="ECO:0000259" key="6">
    <source>
        <dbReference type="Pfam" id="PF18738"/>
    </source>
</evidence>
<feature type="compositionally biased region" description="Basic and acidic residues" evidence="5">
    <location>
        <begin position="45"/>
        <end position="61"/>
    </location>
</feature>
<dbReference type="PANTHER" id="PTHR24123:SF33">
    <property type="entry name" value="PROTEIN HOS4"/>
    <property type="match status" value="1"/>
</dbReference>
<feature type="region of interest" description="Disordered" evidence="5">
    <location>
        <begin position="1"/>
        <end position="20"/>
    </location>
</feature>
<feature type="coiled-coil region" evidence="4">
    <location>
        <begin position="361"/>
        <end position="410"/>
    </location>
</feature>
<reference evidence="8 9" key="1">
    <citation type="journal article" date="2017" name="Nat. Ecol. Evol.">
        <title>Scallop genome provides insights into evolution of bilaterian karyotype and development.</title>
        <authorList>
            <person name="Wang S."/>
            <person name="Zhang J."/>
            <person name="Jiao W."/>
            <person name="Li J."/>
            <person name="Xun X."/>
            <person name="Sun Y."/>
            <person name="Guo X."/>
            <person name="Huan P."/>
            <person name="Dong B."/>
            <person name="Zhang L."/>
            <person name="Hu X."/>
            <person name="Sun X."/>
            <person name="Wang J."/>
            <person name="Zhao C."/>
            <person name="Wang Y."/>
            <person name="Wang D."/>
            <person name="Huang X."/>
            <person name="Wang R."/>
            <person name="Lv J."/>
            <person name="Li Y."/>
            <person name="Zhang Z."/>
            <person name="Liu B."/>
            <person name="Lu W."/>
            <person name="Hui Y."/>
            <person name="Liang J."/>
            <person name="Zhou Z."/>
            <person name="Hou R."/>
            <person name="Li X."/>
            <person name="Liu Y."/>
            <person name="Li H."/>
            <person name="Ning X."/>
            <person name="Lin Y."/>
            <person name="Zhao L."/>
            <person name="Xing Q."/>
            <person name="Dou J."/>
            <person name="Li Y."/>
            <person name="Mao J."/>
            <person name="Guo H."/>
            <person name="Dou H."/>
            <person name="Li T."/>
            <person name="Mu C."/>
            <person name="Jiang W."/>
            <person name="Fu Q."/>
            <person name="Fu X."/>
            <person name="Miao Y."/>
            <person name="Liu J."/>
            <person name="Yu Q."/>
            <person name="Li R."/>
            <person name="Liao H."/>
            <person name="Li X."/>
            <person name="Kong Y."/>
            <person name="Jiang Z."/>
            <person name="Chourrout D."/>
            <person name="Li R."/>
            <person name="Bao Z."/>
        </authorList>
    </citation>
    <scope>NUCLEOTIDE SEQUENCE [LARGE SCALE GENOMIC DNA]</scope>
    <source>
        <strain evidence="8 9">PY_sf001</strain>
    </source>
</reference>
<feature type="domain" description="Novel STAND NTPase 3" evidence="7">
    <location>
        <begin position="439"/>
        <end position="584"/>
    </location>
</feature>
<dbReference type="PROSITE" id="PS50297">
    <property type="entry name" value="ANK_REP_REGION"/>
    <property type="match status" value="1"/>
</dbReference>